<dbReference type="OMA" id="CYYGAPY"/>
<name>E5AC29_LEPMJ</name>
<dbReference type="AlphaFoldDB" id="E5AC29"/>
<organism evidence="2">
    <name type="scientific">Leptosphaeria maculans (strain JN3 / isolate v23.1.3 / race Av1-4-5-6-7-8)</name>
    <name type="common">Blackleg fungus</name>
    <name type="synonym">Phoma lingam</name>
    <dbReference type="NCBI Taxonomy" id="985895"/>
    <lineage>
        <taxon>Eukaryota</taxon>
        <taxon>Fungi</taxon>
        <taxon>Dikarya</taxon>
        <taxon>Ascomycota</taxon>
        <taxon>Pezizomycotina</taxon>
        <taxon>Dothideomycetes</taxon>
        <taxon>Pleosporomycetidae</taxon>
        <taxon>Pleosporales</taxon>
        <taxon>Pleosporineae</taxon>
        <taxon>Leptosphaeriaceae</taxon>
        <taxon>Plenodomus</taxon>
        <taxon>Plenodomus lingam/Leptosphaeria maculans species complex</taxon>
    </lineage>
</organism>
<evidence type="ECO:0000313" key="2">
    <source>
        <dbReference type="Proteomes" id="UP000002668"/>
    </source>
</evidence>
<gene>
    <name evidence="1" type="ORF">LEMA_P012700.1</name>
</gene>
<evidence type="ECO:0000313" key="1">
    <source>
        <dbReference type="EMBL" id="CBY00140.1"/>
    </source>
</evidence>
<dbReference type="eggNOG" id="ENOG502S47S">
    <property type="taxonomic scope" value="Eukaryota"/>
</dbReference>
<dbReference type="EMBL" id="FP929138">
    <property type="protein sequence ID" value="CBY00140.1"/>
    <property type="molecule type" value="Genomic_DNA"/>
</dbReference>
<sequence>MMHERLEIDQLITSIQFINTSKPTSKDTQENASSQSTIMKVTISIIAILLQARNTLSATTAELAEECGALGIMEIPADASLADYRHCNSHPLGPDRRIYANQDLALGIDPSPKRDLGAVKAAGIFGRAAQACWWDAPLGCTNGYCWKSCGKAGEWCWTAYNNGVGDWARCERAEDCNSEEACGQGFVDIAGAIKPITTCVPRPVSKLLISY</sequence>
<reference evidence="2" key="1">
    <citation type="journal article" date="2011" name="Nat. Commun.">
        <title>Effector diversification within compartments of the Leptosphaeria maculans genome affected by Repeat-Induced Point mutations.</title>
        <authorList>
            <person name="Rouxel T."/>
            <person name="Grandaubert J."/>
            <person name="Hane J.K."/>
            <person name="Hoede C."/>
            <person name="van de Wouw A.P."/>
            <person name="Couloux A."/>
            <person name="Dominguez V."/>
            <person name="Anthouard V."/>
            <person name="Bally P."/>
            <person name="Bourras S."/>
            <person name="Cozijnsen A.J."/>
            <person name="Ciuffetti L.M."/>
            <person name="Degrave A."/>
            <person name="Dilmaghani A."/>
            <person name="Duret L."/>
            <person name="Fudal I."/>
            <person name="Goodwin S.B."/>
            <person name="Gout L."/>
            <person name="Glaser N."/>
            <person name="Linglin J."/>
            <person name="Kema G.H.J."/>
            <person name="Lapalu N."/>
            <person name="Lawrence C.B."/>
            <person name="May K."/>
            <person name="Meyer M."/>
            <person name="Ollivier B."/>
            <person name="Poulain J."/>
            <person name="Schoch C.L."/>
            <person name="Simon A."/>
            <person name="Spatafora J.W."/>
            <person name="Stachowiak A."/>
            <person name="Turgeon B.G."/>
            <person name="Tyler B.M."/>
            <person name="Vincent D."/>
            <person name="Weissenbach J."/>
            <person name="Amselem J."/>
            <person name="Quesneville H."/>
            <person name="Oliver R.P."/>
            <person name="Wincker P."/>
            <person name="Balesdent M.-H."/>
            <person name="Howlett B.J."/>
        </authorList>
    </citation>
    <scope>NUCLEOTIDE SEQUENCE [LARGE SCALE GENOMIC DNA]</scope>
    <source>
        <strain evidence="2">JN3 / isolate v23.1.3 / race Av1-4-5-6-7-8</strain>
    </source>
</reference>
<protein>
    <submittedName>
        <fullName evidence="1">Predicted protein</fullName>
    </submittedName>
</protein>
<dbReference type="VEuPathDB" id="FungiDB:LEMA_P012700.1"/>
<dbReference type="OrthoDB" id="3656567at2759"/>
<dbReference type="HOGENOM" id="CLU_113390_0_0_1"/>
<accession>E5AC29</accession>
<dbReference type="InParanoid" id="E5AC29"/>
<dbReference type="Proteomes" id="UP000002668">
    <property type="component" value="Genome"/>
</dbReference>
<keyword evidence="2" id="KW-1185">Reference proteome</keyword>
<dbReference type="GeneID" id="13292355"/>
<proteinExistence type="predicted"/>